<reference evidence="2 3" key="1">
    <citation type="journal article" date="2012" name="Proc. Natl. Acad. Sci. U.S.A.">
        <title>Comparative genomics of Ceriporiopsis subvermispora and Phanerochaete chrysosporium provide insight into selective ligninolysis.</title>
        <authorList>
            <person name="Fernandez-Fueyo E."/>
            <person name="Ruiz-Duenas F.J."/>
            <person name="Ferreira P."/>
            <person name="Floudas D."/>
            <person name="Hibbett D.S."/>
            <person name="Canessa P."/>
            <person name="Larrondo L.F."/>
            <person name="James T.Y."/>
            <person name="Seelenfreund D."/>
            <person name="Lobos S."/>
            <person name="Polanco R."/>
            <person name="Tello M."/>
            <person name="Honda Y."/>
            <person name="Watanabe T."/>
            <person name="Watanabe T."/>
            <person name="Ryu J.S."/>
            <person name="Kubicek C.P."/>
            <person name="Schmoll M."/>
            <person name="Gaskell J."/>
            <person name="Hammel K.E."/>
            <person name="St John F.J."/>
            <person name="Vanden Wymelenberg A."/>
            <person name="Sabat G."/>
            <person name="Splinter BonDurant S."/>
            <person name="Syed K."/>
            <person name="Yadav J.S."/>
            <person name="Doddapaneni H."/>
            <person name="Subramanian V."/>
            <person name="Lavin J.L."/>
            <person name="Oguiza J.A."/>
            <person name="Perez G."/>
            <person name="Pisabarro A.G."/>
            <person name="Ramirez L."/>
            <person name="Santoyo F."/>
            <person name="Master E."/>
            <person name="Coutinho P.M."/>
            <person name="Henrissat B."/>
            <person name="Lombard V."/>
            <person name="Magnuson J.K."/>
            <person name="Kuees U."/>
            <person name="Hori C."/>
            <person name="Igarashi K."/>
            <person name="Samejima M."/>
            <person name="Held B.W."/>
            <person name="Barry K.W."/>
            <person name="LaButti K.M."/>
            <person name="Lapidus A."/>
            <person name="Lindquist E.A."/>
            <person name="Lucas S.M."/>
            <person name="Riley R."/>
            <person name="Salamov A.A."/>
            <person name="Hoffmeister D."/>
            <person name="Schwenk D."/>
            <person name="Hadar Y."/>
            <person name="Yarden O."/>
            <person name="de Vries R.P."/>
            <person name="Wiebenga A."/>
            <person name="Stenlid J."/>
            <person name="Eastwood D."/>
            <person name="Grigoriev I.V."/>
            <person name="Berka R.M."/>
            <person name="Blanchette R.A."/>
            <person name="Kersten P."/>
            <person name="Martinez A.T."/>
            <person name="Vicuna R."/>
            <person name="Cullen D."/>
        </authorList>
    </citation>
    <scope>NUCLEOTIDE SEQUENCE [LARGE SCALE GENOMIC DNA]</scope>
    <source>
        <strain evidence="2 3">B</strain>
    </source>
</reference>
<dbReference type="STRING" id="914234.M2P867"/>
<dbReference type="SMART" id="SM00220">
    <property type="entry name" value="S_TKc"/>
    <property type="match status" value="1"/>
</dbReference>
<evidence type="ECO:0000313" key="2">
    <source>
        <dbReference type="EMBL" id="EMD31549.1"/>
    </source>
</evidence>
<dbReference type="PROSITE" id="PS50011">
    <property type="entry name" value="PROTEIN_KINASE_DOM"/>
    <property type="match status" value="1"/>
</dbReference>
<name>M2P867_CERS8</name>
<dbReference type="InterPro" id="IPR051681">
    <property type="entry name" value="Ser/Thr_Kinases-Pseudokinases"/>
</dbReference>
<feature type="domain" description="Protein kinase" evidence="1">
    <location>
        <begin position="197"/>
        <end position="474"/>
    </location>
</feature>
<keyword evidence="3" id="KW-1185">Reference proteome</keyword>
<sequence length="607" mass="67919">MAALIKPSNLVSCRASFSIPPRRVPLFAPTTKSCANSATLRPNMSTGYPPPFNHSNGAEYTDELKRIWSYLRAKTTRIRNDAQDSRMPGRPDVDNNSFALQDPGDIQKWVEMLDNLMISTTTIGSSLEARQWFASMFGLESINTQRVLHNQHPDDRVPLISAYLDMLRKLCKLHRTLPRSIILTPGMVTNTQSRPGQTPSAPAGSGGFGEVWKGLYRGMVVAIKVMRDRGENSSASLEMAFCEAIIWKYLDHPNITPFYGIERSGPRFSLVSQWMEHGTIRQYLQNYPDADRLELVVHIATGLKYLHDLGVVHGDLKTGNILINSEKVASLVDFGLAAICYDGQLDTQSVKEKTLRWTAPEIIDPETYGLSQVALTKESDVYSFAITIWEIYTNQIPFHNSRIDGTVMRSILSGQRPSRPEREASNGLDDDLWSLLQVCWSDQRSKRPSIRSVLYCMTRAPEGSYSKYRVQPNLLHHTVAQPPDVARSEWLAQPLSEWLASYVWRVCTTGYSLSPAYAAPGGFFTPQPTALAQCIAPVLSILPAPTAFLATWYLSRLPIYFGSVAYRHWSEQQFSDLLSRYISSHQDGKANAAFQAAVLGTMLAAEE</sequence>
<accession>M2P867</accession>
<evidence type="ECO:0000313" key="3">
    <source>
        <dbReference type="Proteomes" id="UP000016930"/>
    </source>
</evidence>
<dbReference type="InterPro" id="IPR001245">
    <property type="entry name" value="Ser-Thr/Tyr_kinase_cat_dom"/>
</dbReference>
<dbReference type="HOGENOM" id="CLU_022192_0_0_1"/>
<dbReference type="Proteomes" id="UP000016930">
    <property type="component" value="Unassembled WGS sequence"/>
</dbReference>
<proteinExistence type="predicted"/>
<dbReference type="InterPro" id="IPR011009">
    <property type="entry name" value="Kinase-like_dom_sf"/>
</dbReference>
<dbReference type="GO" id="GO:0004674">
    <property type="term" value="F:protein serine/threonine kinase activity"/>
    <property type="evidence" value="ECO:0007669"/>
    <property type="project" value="TreeGrafter"/>
</dbReference>
<protein>
    <recommendedName>
        <fullName evidence="1">Protein kinase domain-containing protein</fullName>
    </recommendedName>
</protein>
<dbReference type="Pfam" id="PF07714">
    <property type="entry name" value="PK_Tyr_Ser-Thr"/>
    <property type="match status" value="1"/>
</dbReference>
<dbReference type="PANTHER" id="PTHR44329">
    <property type="entry name" value="SERINE/THREONINE-PROTEIN KINASE TNNI3K-RELATED"/>
    <property type="match status" value="1"/>
</dbReference>
<dbReference type="GO" id="GO:0005524">
    <property type="term" value="F:ATP binding"/>
    <property type="evidence" value="ECO:0007669"/>
    <property type="project" value="InterPro"/>
</dbReference>
<dbReference type="PANTHER" id="PTHR44329:SF214">
    <property type="entry name" value="PROTEIN KINASE DOMAIN-CONTAINING PROTEIN"/>
    <property type="match status" value="1"/>
</dbReference>
<dbReference type="InterPro" id="IPR000719">
    <property type="entry name" value="Prot_kinase_dom"/>
</dbReference>
<dbReference type="Gene3D" id="1.10.510.10">
    <property type="entry name" value="Transferase(Phosphotransferase) domain 1"/>
    <property type="match status" value="1"/>
</dbReference>
<evidence type="ECO:0000259" key="1">
    <source>
        <dbReference type="PROSITE" id="PS50011"/>
    </source>
</evidence>
<dbReference type="OrthoDB" id="1668230at2759"/>
<dbReference type="InterPro" id="IPR008271">
    <property type="entry name" value="Ser/Thr_kinase_AS"/>
</dbReference>
<dbReference type="SUPFAM" id="SSF56112">
    <property type="entry name" value="Protein kinase-like (PK-like)"/>
    <property type="match status" value="1"/>
</dbReference>
<dbReference type="AlphaFoldDB" id="M2P867"/>
<dbReference type="EMBL" id="KB445817">
    <property type="protein sequence ID" value="EMD31549.1"/>
    <property type="molecule type" value="Genomic_DNA"/>
</dbReference>
<dbReference type="PROSITE" id="PS00108">
    <property type="entry name" value="PROTEIN_KINASE_ST"/>
    <property type="match status" value="1"/>
</dbReference>
<gene>
    <name evidence="2" type="ORF">CERSUDRAFT_162781</name>
</gene>
<organism evidence="2 3">
    <name type="scientific">Ceriporiopsis subvermispora (strain B)</name>
    <name type="common">White-rot fungus</name>
    <name type="synonym">Gelatoporia subvermispora</name>
    <dbReference type="NCBI Taxonomy" id="914234"/>
    <lineage>
        <taxon>Eukaryota</taxon>
        <taxon>Fungi</taxon>
        <taxon>Dikarya</taxon>
        <taxon>Basidiomycota</taxon>
        <taxon>Agaricomycotina</taxon>
        <taxon>Agaricomycetes</taxon>
        <taxon>Polyporales</taxon>
        <taxon>Gelatoporiaceae</taxon>
        <taxon>Gelatoporia</taxon>
    </lineage>
</organism>